<dbReference type="RefSeq" id="WP_274140343.1">
    <property type="nucleotide sequence ID" value="NZ_JAJUBB010000002.1"/>
</dbReference>
<keyword evidence="2" id="KW-1185">Reference proteome</keyword>
<dbReference type="EMBL" id="JAJUBB010000002">
    <property type="protein sequence ID" value="MDD1780309.1"/>
    <property type="molecule type" value="Genomic_DNA"/>
</dbReference>
<dbReference type="Proteomes" id="UP001149821">
    <property type="component" value="Unassembled WGS sequence"/>
</dbReference>
<sequence length="180" mass="20554">MEVEVLILKIKENKFSEKQLINLYNNACAREGIDESDKAMLTRAIEKNTRLRFPRAAKRIFGAKESLASQKLESLCTQLEMEFDLTNNTLKNGVKAGGRMISGEYYIDVYASYKNREKHGASIALTQRNIDAELEVTVRRYRTHSENSGDMERQIHTMDGFDSCATIYRDYLAEIIADGI</sequence>
<name>A0ABT5QH51_9GAMM</name>
<evidence type="ECO:0000313" key="2">
    <source>
        <dbReference type="Proteomes" id="UP001149821"/>
    </source>
</evidence>
<comment type="caution">
    <text evidence="1">The sequence shown here is derived from an EMBL/GenBank/DDBJ whole genome shotgun (WGS) entry which is preliminary data.</text>
</comment>
<gene>
    <name evidence="1" type="ORF">LRP49_03755</name>
</gene>
<evidence type="ECO:0000313" key="1">
    <source>
        <dbReference type="EMBL" id="MDD1780309.1"/>
    </source>
</evidence>
<proteinExistence type="predicted"/>
<reference evidence="1" key="1">
    <citation type="submission" date="2021-12" db="EMBL/GenBank/DDBJ databases">
        <title>Enterovibrio ZSDZ35 sp. nov. and Enterovibrio ZSDZ42 sp. nov., isolated from coastal seawater in Qingdao.</title>
        <authorList>
            <person name="Zhang P."/>
        </authorList>
    </citation>
    <scope>NUCLEOTIDE SEQUENCE</scope>
    <source>
        <strain evidence="1">ZSDZ35</strain>
    </source>
</reference>
<protein>
    <submittedName>
        <fullName evidence="1">Uncharacterized protein</fullName>
    </submittedName>
</protein>
<accession>A0ABT5QH51</accession>
<organism evidence="1 2">
    <name type="scientific">Enterovibrio qingdaonensis</name>
    <dbReference type="NCBI Taxonomy" id="2899818"/>
    <lineage>
        <taxon>Bacteria</taxon>
        <taxon>Pseudomonadati</taxon>
        <taxon>Pseudomonadota</taxon>
        <taxon>Gammaproteobacteria</taxon>
        <taxon>Vibrionales</taxon>
        <taxon>Vibrionaceae</taxon>
        <taxon>Enterovibrio</taxon>
    </lineage>
</organism>